<comment type="caution">
    <text evidence="4">The sequence shown here is derived from an EMBL/GenBank/DDBJ whole genome shotgun (WGS) entry which is preliminary data.</text>
</comment>
<proteinExistence type="predicted"/>
<sequence>MSQVLGVSVTDLQVASVIMEAETGNVLARNTADLVDATPDSVLDAVTQLVETVPFEVEVITVACAQRSIQVALHNTVTAGKSGDPEWYRRTIVTDTPFAFANVAAAQSDQRGQVVVIDLADEAIPFNELSIAAVDTETATVVGAVQLPGGGQREPVTEPSGAATVAEAFRLLPVSEAGRTGVFVVGPGASVPGVAAALEYEMQLPVQIAEAPTYAAAHGAALHGRTRLRSGSARTRWIILAGAALAALVLAIVVAVVVLVADAEDSPTPANSTVSSSATPSTTSTPSTPRSTPRSTTTTTTQAEDTDTPTEAPAPQQTVTVTPPPRTVTRTTTPPPVTTTTPDTTTTTSVPPASGASPAASAVKPSANG</sequence>
<evidence type="ECO:0000259" key="3">
    <source>
        <dbReference type="Pfam" id="PF23717"/>
    </source>
</evidence>
<evidence type="ECO:0000256" key="1">
    <source>
        <dbReference type="SAM" id="MobiDB-lite"/>
    </source>
</evidence>
<feature type="domain" description="DUF7159" evidence="3">
    <location>
        <begin position="123"/>
        <end position="222"/>
    </location>
</feature>
<dbReference type="EMBL" id="JAMTCG010000005">
    <property type="protein sequence ID" value="MCP2161580.1"/>
    <property type="molecule type" value="Genomic_DNA"/>
</dbReference>
<keyword evidence="5" id="KW-1185">Reference proteome</keyword>
<evidence type="ECO:0000313" key="5">
    <source>
        <dbReference type="Proteomes" id="UP001205740"/>
    </source>
</evidence>
<accession>A0ABT1H2W9</accession>
<keyword evidence="2" id="KW-0472">Membrane</keyword>
<dbReference type="InterPro" id="IPR043129">
    <property type="entry name" value="ATPase_NBD"/>
</dbReference>
<reference evidence="4 5" key="1">
    <citation type="submission" date="2022-06" db="EMBL/GenBank/DDBJ databases">
        <title>Genomic Encyclopedia of Archaeal and Bacterial Type Strains, Phase II (KMG-II): from individual species to whole genera.</title>
        <authorList>
            <person name="Goeker M."/>
        </authorList>
    </citation>
    <scope>NUCLEOTIDE SEQUENCE [LARGE SCALE GENOMIC DNA]</scope>
    <source>
        <strain evidence="4 5">DSM 45037</strain>
    </source>
</reference>
<dbReference type="SUPFAM" id="SSF53067">
    <property type="entry name" value="Actin-like ATPase domain"/>
    <property type="match status" value="1"/>
</dbReference>
<evidence type="ECO:0000313" key="4">
    <source>
        <dbReference type="EMBL" id="MCP2161580.1"/>
    </source>
</evidence>
<organism evidence="4 5">
    <name type="scientific">Williamsia serinedens</name>
    <dbReference type="NCBI Taxonomy" id="391736"/>
    <lineage>
        <taxon>Bacteria</taxon>
        <taxon>Bacillati</taxon>
        <taxon>Actinomycetota</taxon>
        <taxon>Actinomycetes</taxon>
        <taxon>Mycobacteriales</taxon>
        <taxon>Nocardiaceae</taxon>
        <taxon>Williamsia</taxon>
    </lineage>
</organism>
<dbReference type="Proteomes" id="UP001205740">
    <property type="component" value="Unassembled WGS sequence"/>
</dbReference>
<name>A0ABT1H2W9_9NOCA</name>
<gene>
    <name evidence="4" type="ORF">LX12_002779</name>
</gene>
<protein>
    <recommendedName>
        <fullName evidence="3">DUF7159 domain-containing protein</fullName>
    </recommendedName>
</protein>
<feature type="transmembrane region" description="Helical" evidence="2">
    <location>
        <begin position="237"/>
        <end position="261"/>
    </location>
</feature>
<keyword evidence="2" id="KW-1133">Transmembrane helix</keyword>
<feature type="region of interest" description="Disordered" evidence="1">
    <location>
        <begin position="265"/>
        <end position="369"/>
    </location>
</feature>
<keyword evidence="2" id="KW-0812">Transmembrane</keyword>
<dbReference type="RefSeq" id="WP_253655175.1">
    <property type="nucleotide sequence ID" value="NZ_BAAAOE010000001.1"/>
</dbReference>
<dbReference type="InterPro" id="IPR055583">
    <property type="entry name" value="DUF7159"/>
</dbReference>
<evidence type="ECO:0000256" key="2">
    <source>
        <dbReference type="SAM" id="Phobius"/>
    </source>
</evidence>
<dbReference type="Pfam" id="PF23717">
    <property type="entry name" value="DUF7159"/>
    <property type="match status" value="1"/>
</dbReference>